<name>A0A0D7AJV9_9AGAR</name>
<proteinExistence type="predicted"/>
<protein>
    <submittedName>
        <fullName evidence="2">Uncharacterized protein</fullName>
    </submittedName>
</protein>
<dbReference type="PANTHER" id="PTHR16537">
    <property type="entry name" value="SJOEGREN SYNDROME/SCLERODERMA AUTOANTIGEN 1"/>
    <property type="match status" value="1"/>
</dbReference>
<feature type="compositionally biased region" description="Low complexity" evidence="1">
    <location>
        <begin position="66"/>
        <end position="87"/>
    </location>
</feature>
<dbReference type="InterPro" id="IPR051888">
    <property type="entry name" value="UPF0148_domain"/>
</dbReference>
<evidence type="ECO:0000256" key="1">
    <source>
        <dbReference type="SAM" id="MobiDB-lite"/>
    </source>
</evidence>
<feature type="region of interest" description="Disordered" evidence="1">
    <location>
        <begin position="57"/>
        <end position="102"/>
    </location>
</feature>
<dbReference type="AlphaFoldDB" id="A0A0D7AJV9"/>
<evidence type="ECO:0000313" key="2">
    <source>
        <dbReference type="EMBL" id="KIY51586.1"/>
    </source>
</evidence>
<keyword evidence="3" id="KW-1185">Reference proteome</keyword>
<feature type="compositionally biased region" description="Acidic residues" evidence="1">
    <location>
        <begin position="90"/>
        <end position="99"/>
    </location>
</feature>
<gene>
    <name evidence="2" type="ORF">FISHEDRAFT_36815</name>
</gene>
<sequence length="330" mass="35034">MLSSDAISEKLGEYMLKGWILTDKTCPNAGCSCILMRSPAAVTPTVHFCVNCDGTPESSGSRLNPQSQTSQSASSASSSSHTMTSTAPTELEEVSDNEDFQLPPETEAMRRRREQSDHASAEIGARLLKGWAMLGEECPNEDCFAVPLVRPPSNLQGQKDPRMASELFLLFPHCECVVCGRIYMLEKNIIGQDSIVEALPSVDVGQSTVTTSSSHALPQRGRPESSAAAVVTLSAPILPNTLPTSLAISPKTSAPATSTAAALSSRATSAPIQALELSLHTLSAQLTAQCGGVAEPRTIAMIAEAIGKVTQALSEIKQYEWNERNAASME</sequence>
<dbReference type="PANTHER" id="PTHR16537:SF1">
    <property type="entry name" value="PROTEIN ZNRD2"/>
    <property type="match status" value="1"/>
</dbReference>
<dbReference type="Pfam" id="PF06677">
    <property type="entry name" value="Auto_anti-p27"/>
    <property type="match status" value="2"/>
</dbReference>
<organism evidence="2 3">
    <name type="scientific">Fistulina hepatica ATCC 64428</name>
    <dbReference type="NCBI Taxonomy" id="1128425"/>
    <lineage>
        <taxon>Eukaryota</taxon>
        <taxon>Fungi</taxon>
        <taxon>Dikarya</taxon>
        <taxon>Basidiomycota</taxon>
        <taxon>Agaricomycotina</taxon>
        <taxon>Agaricomycetes</taxon>
        <taxon>Agaricomycetidae</taxon>
        <taxon>Agaricales</taxon>
        <taxon>Fistulinaceae</taxon>
        <taxon>Fistulina</taxon>
    </lineage>
</organism>
<dbReference type="OrthoDB" id="28939at2759"/>
<reference evidence="2 3" key="1">
    <citation type="journal article" date="2015" name="Fungal Genet. Biol.">
        <title>Evolution of novel wood decay mechanisms in Agaricales revealed by the genome sequences of Fistulina hepatica and Cylindrobasidium torrendii.</title>
        <authorList>
            <person name="Floudas D."/>
            <person name="Held B.W."/>
            <person name="Riley R."/>
            <person name="Nagy L.G."/>
            <person name="Koehler G."/>
            <person name="Ransdell A.S."/>
            <person name="Younus H."/>
            <person name="Chow J."/>
            <person name="Chiniquy J."/>
            <person name="Lipzen A."/>
            <person name="Tritt A."/>
            <person name="Sun H."/>
            <person name="Haridas S."/>
            <person name="LaButti K."/>
            <person name="Ohm R.A."/>
            <person name="Kues U."/>
            <person name="Blanchette R.A."/>
            <person name="Grigoriev I.V."/>
            <person name="Minto R.E."/>
            <person name="Hibbett D.S."/>
        </authorList>
    </citation>
    <scope>NUCLEOTIDE SEQUENCE [LARGE SCALE GENOMIC DNA]</scope>
    <source>
        <strain evidence="2 3">ATCC 64428</strain>
    </source>
</reference>
<dbReference type="EMBL" id="KN881649">
    <property type="protein sequence ID" value="KIY51586.1"/>
    <property type="molecule type" value="Genomic_DNA"/>
</dbReference>
<evidence type="ECO:0000313" key="3">
    <source>
        <dbReference type="Proteomes" id="UP000054144"/>
    </source>
</evidence>
<dbReference type="Proteomes" id="UP000054144">
    <property type="component" value="Unassembled WGS sequence"/>
</dbReference>
<dbReference type="InterPro" id="IPR009563">
    <property type="entry name" value="SSSCA1"/>
</dbReference>
<accession>A0A0D7AJV9</accession>